<keyword evidence="2" id="KW-1185">Reference proteome</keyword>
<comment type="caution">
    <text evidence="1">The sequence shown here is derived from an EMBL/GenBank/DDBJ whole genome shotgun (WGS) entry which is preliminary data.</text>
</comment>
<protein>
    <submittedName>
        <fullName evidence="1">Uncharacterized protein</fullName>
    </submittedName>
</protein>
<dbReference type="EMBL" id="BMAO01039551">
    <property type="protein sequence ID" value="GFR32227.1"/>
    <property type="molecule type" value="Genomic_DNA"/>
</dbReference>
<proteinExistence type="predicted"/>
<evidence type="ECO:0000313" key="1">
    <source>
        <dbReference type="EMBL" id="GFR32227.1"/>
    </source>
</evidence>
<evidence type="ECO:0000313" key="2">
    <source>
        <dbReference type="Proteomes" id="UP000887116"/>
    </source>
</evidence>
<reference evidence="1" key="1">
    <citation type="submission" date="2020-07" db="EMBL/GenBank/DDBJ databases">
        <title>Multicomponent nature underlies the extraordinary mechanical properties of spider dragline silk.</title>
        <authorList>
            <person name="Kono N."/>
            <person name="Nakamura H."/>
            <person name="Mori M."/>
            <person name="Yoshida Y."/>
            <person name="Ohtoshi R."/>
            <person name="Malay A.D."/>
            <person name="Moran D.A.P."/>
            <person name="Tomita M."/>
            <person name="Numata K."/>
            <person name="Arakawa K."/>
        </authorList>
    </citation>
    <scope>NUCLEOTIDE SEQUENCE</scope>
</reference>
<accession>A0A8X6M526</accession>
<name>A0A8X6M526_TRICU</name>
<gene>
    <name evidence="1" type="ORF">TNCT_641901</name>
</gene>
<dbReference type="AlphaFoldDB" id="A0A8X6M526"/>
<organism evidence="1 2">
    <name type="scientific">Trichonephila clavata</name>
    <name type="common">Joro spider</name>
    <name type="synonym">Nephila clavata</name>
    <dbReference type="NCBI Taxonomy" id="2740835"/>
    <lineage>
        <taxon>Eukaryota</taxon>
        <taxon>Metazoa</taxon>
        <taxon>Ecdysozoa</taxon>
        <taxon>Arthropoda</taxon>
        <taxon>Chelicerata</taxon>
        <taxon>Arachnida</taxon>
        <taxon>Araneae</taxon>
        <taxon>Araneomorphae</taxon>
        <taxon>Entelegynae</taxon>
        <taxon>Araneoidea</taxon>
        <taxon>Nephilidae</taxon>
        <taxon>Trichonephila</taxon>
    </lineage>
</organism>
<dbReference type="Proteomes" id="UP000887116">
    <property type="component" value="Unassembled WGS sequence"/>
</dbReference>
<sequence>MSSLKNLCAQLRKHQHDARPFVFSLMSGLLFSRRNVPRSLITPHPAPILGHQDTLAFEEENPSRTFAFHRPHLICIPGTGPAADQCHG</sequence>